<evidence type="ECO:0000256" key="4">
    <source>
        <dbReference type="ARBA" id="ARBA00022692"/>
    </source>
</evidence>
<feature type="non-terminal residue" evidence="8">
    <location>
        <position position="70"/>
    </location>
</feature>
<dbReference type="Gene3D" id="1.10.3720.10">
    <property type="entry name" value="MetI-like"/>
    <property type="match status" value="1"/>
</dbReference>
<proteinExistence type="predicted"/>
<dbReference type="InterPro" id="IPR035906">
    <property type="entry name" value="MetI-like_sf"/>
</dbReference>
<feature type="transmembrane region" description="Helical" evidence="7">
    <location>
        <begin position="35"/>
        <end position="59"/>
    </location>
</feature>
<keyword evidence="3" id="KW-1003">Cell membrane</keyword>
<name>A0AAW4WVB7_9FIRM</name>
<keyword evidence="6 7" id="KW-0472">Membrane</keyword>
<evidence type="ECO:0000313" key="9">
    <source>
        <dbReference type="Proteomes" id="UP001197847"/>
    </source>
</evidence>
<accession>A0AAW4WVB7</accession>
<dbReference type="SUPFAM" id="SSF161098">
    <property type="entry name" value="MetI-like"/>
    <property type="match status" value="1"/>
</dbReference>
<dbReference type="Proteomes" id="UP001197847">
    <property type="component" value="Unassembled WGS sequence"/>
</dbReference>
<keyword evidence="4 7" id="KW-0812">Transmembrane</keyword>
<evidence type="ECO:0000256" key="6">
    <source>
        <dbReference type="ARBA" id="ARBA00023136"/>
    </source>
</evidence>
<evidence type="ECO:0000256" key="5">
    <source>
        <dbReference type="ARBA" id="ARBA00022989"/>
    </source>
</evidence>
<comment type="subcellular location">
    <subcellularLocation>
        <location evidence="1">Cell membrane</location>
        <topology evidence="1">Multi-pass membrane protein</topology>
    </subcellularLocation>
</comment>
<dbReference type="PANTHER" id="PTHR30193">
    <property type="entry name" value="ABC TRANSPORTER PERMEASE PROTEIN"/>
    <property type="match status" value="1"/>
</dbReference>
<organism evidence="8 9">
    <name type="scientific">Agathobacter rectalis</name>
    <dbReference type="NCBI Taxonomy" id="39491"/>
    <lineage>
        <taxon>Bacteria</taxon>
        <taxon>Bacillati</taxon>
        <taxon>Bacillota</taxon>
        <taxon>Clostridia</taxon>
        <taxon>Lachnospirales</taxon>
        <taxon>Lachnospiraceae</taxon>
        <taxon>Agathobacter</taxon>
    </lineage>
</organism>
<evidence type="ECO:0000313" key="8">
    <source>
        <dbReference type="EMBL" id="MCC2749129.1"/>
    </source>
</evidence>
<feature type="non-terminal residue" evidence="8">
    <location>
        <position position="1"/>
    </location>
</feature>
<reference evidence="8" key="1">
    <citation type="submission" date="2021-10" db="EMBL/GenBank/DDBJ databases">
        <title>Collection of gut derived symbiotic bacterial strains cultured from healthy donors.</title>
        <authorList>
            <person name="Lin H."/>
            <person name="Littmann E."/>
            <person name="Claire K."/>
            <person name="Pamer E."/>
        </authorList>
    </citation>
    <scope>NUCLEOTIDE SEQUENCE</scope>
    <source>
        <strain evidence="8">MSK.22.92</strain>
    </source>
</reference>
<evidence type="ECO:0000256" key="3">
    <source>
        <dbReference type="ARBA" id="ARBA00022475"/>
    </source>
</evidence>
<evidence type="ECO:0000256" key="1">
    <source>
        <dbReference type="ARBA" id="ARBA00004651"/>
    </source>
</evidence>
<evidence type="ECO:0000256" key="2">
    <source>
        <dbReference type="ARBA" id="ARBA00022448"/>
    </source>
</evidence>
<protein>
    <submittedName>
        <fullName evidence="8">Sugar ABC transporter permease</fullName>
    </submittedName>
</protein>
<comment type="caution">
    <text evidence="8">The sequence shown here is derived from an EMBL/GenBank/DDBJ whole genome shotgun (WGS) entry which is preliminary data.</text>
</comment>
<dbReference type="PANTHER" id="PTHR30193:SF37">
    <property type="entry name" value="INNER MEMBRANE ABC TRANSPORTER PERMEASE PROTEIN YCJO"/>
    <property type="match status" value="1"/>
</dbReference>
<dbReference type="EMBL" id="JAJFBX010000587">
    <property type="protein sequence ID" value="MCC2749129.1"/>
    <property type="molecule type" value="Genomic_DNA"/>
</dbReference>
<keyword evidence="2" id="KW-0813">Transport</keyword>
<evidence type="ECO:0000256" key="7">
    <source>
        <dbReference type="SAM" id="Phobius"/>
    </source>
</evidence>
<dbReference type="GO" id="GO:0005886">
    <property type="term" value="C:plasma membrane"/>
    <property type="evidence" value="ECO:0007669"/>
    <property type="project" value="UniProtKB-SubCell"/>
</dbReference>
<sequence length="70" mass="7475">SLIGGLRCFDLIWAMTKGGPGFATDVLASVVYKQYAAGFFGLSTAGNVIMFAVIAIIAFPLQKFLNSREV</sequence>
<dbReference type="AlphaFoldDB" id="A0AAW4WVB7"/>
<gene>
    <name evidence="8" type="ORF">LK487_19345</name>
</gene>
<dbReference type="InterPro" id="IPR051393">
    <property type="entry name" value="ABC_transporter_permease"/>
</dbReference>
<keyword evidence="5 7" id="KW-1133">Transmembrane helix</keyword>